<accession>A0A5J6WGK2</accession>
<evidence type="ECO:0000259" key="4">
    <source>
        <dbReference type="PROSITE" id="PS01031"/>
    </source>
</evidence>
<dbReference type="PANTHER" id="PTHR47062:SF1">
    <property type="entry name" value="SMALL HEAT SHOCK PROTEIN IBPA"/>
    <property type="match status" value="1"/>
</dbReference>
<gene>
    <name evidence="5" type="ORF">FR932_04215</name>
</gene>
<dbReference type="SUPFAM" id="SSF49764">
    <property type="entry name" value="HSP20-like chaperones"/>
    <property type="match status" value="1"/>
</dbReference>
<reference evidence="5 6" key="1">
    <citation type="submission" date="2019-09" db="EMBL/GenBank/DDBJ databases">
        <title>Hybrid Assembly of the complete Genome of the Deep-Sea Bacterium Moritella marina from long Nanopore and Illumina reads.</title>
        <authorList>
            <person name="Magin S."/>
            <person name="Georgoulis A."/>
            <person name="Papadimitriou K."/>
            <person name="Iliakis G."/>
            <person name="Vorgias C.E."/>
        </authorList>
    </citation>
    <scope>NUCLEOTIDE SEQUENCE [LARGE SCALE GENOMIC DNA]</scope>
    <source>
        <strain evidence="5 6">MP-1</strain>
    </source>
</reference>
<evidence type="ECO:0000313" key="5">
    <source>
        <dbReference type="EMBL" id="QFI37087.1"/>
    </source>
</evidence>
<dbReference type="InterPro" id="IPR008978">
    <property type="entry name" value="HSP20-like_chaperone"/>
</dbReference>
<dbReference type="OrthoDB" id="6871152at2"/>
<comment type="similarity">
    <text evidence="2 3">Belongs to the small heat shock protein (HSP20) family.</text>
</comment>
<dbReference type="PANTHER" id="PTHR47062">
    <property type="match status" value="1"/>
</dbReference>
<organism evidence="5 6">
    <name type="scientific">Moritella marina ATCC 15381</name>
    <dbReference type="NCBI Taxonomy" id="1202962"/>
    <lineage>
        <taxon>Bacteria</taxon>
        <taxon>Pseudomonadati</taxon>
        <taxon>Pseudomonadota</taxon>
        <taxon>Gammaproteobacteria</taxon>
        <taxon>Alteromonadales</taxon>
        <taxon>Moritellaceae</taxon>
        <taxon>Moritella</taxon>
    </lineage>
</organism>
<dbReference type="Proteomes" id="UP000327424">
    <property type="component" value="Chromosome"/>
</dbReference>
<protein>
    <submittedName>
        <fullName evidence="5">Hsp20 family protein</fullName>
    </submittedName>
</protein>
<dbReference type="RefSeq" id="WP_019439300.1">
    <property type="nucleotide sequence ID" value="NZ_ALOE01000001.1"/>
</dbReference>
<dbReference type="KEGG" id="mmaa:FR932_04215"/>
<evidence type="ECO:0000256" key="1">
    <source>
        <dbReference type="ARBA" id="ARBA00023016"/>
    </source>
</evidence>
<dbReference type="Pfam" id="PF00011">
    <property type="entry name" value="HSP20"/>
    <property type="match status" value="1"/>
</dbReference>
<feature type="domain" description="SHSP" evidence="4">
    <location>
        <begin position="79"/>
        <end position="189"/>
    </location>
</feature>
<evidence type="ECO:0000256" key="2">
    <source>
        <dbReference type="PROSITE-ProRule" id="PRU00285"/>
    </source>
</evidence>
<dbReference type="PROSITE" id="PS01031">
    <property type="entry name" value="SHSP"/>
    <property type="match status" value="1"/>
</dbReference>
<dbReference type="AlphaFoldDB" id="A0A5J6WGK2"/>
<sequence>MTTMTKFDFAPLYRHAVGFDRFANMAQKLVEQQLAAQRISDACKAKKRAANNEDAKNTMAANKITAKTDLQSDRKVVKSSADTTYPRYNISQMSETDYQITLALAGFSLEEIDITVTASELVITGEKLPLKQTSTLLHQGINQTNFSRKFALADHVHVVNADMHQGLLTINLNREIPEALQPRKIVIGR</sequence>
<name>A0A5J6WGK2_MORMI</name>
<evidence type="ECO:0000256" key="3">
    <source>
        <dbReference type="RuleBase" id="RU003616"/>
    </source>
</evidence>
<dbReference type="InterPro" id="IPR037913">
    <property type="entry name" value="ACD_IbpA/B"/>
</dbReference>
<dbReference type="Gene3D" id="2.60.40.790">
    <property type="match status" value="1"/>
</dbReference>
<dbReference type="EMBL" id="CP044399">
    <property type="protein sequence ID" value="QFI37087.1"/>
    <property type="molecule type" value="Genomic_DNA"/>
</dbReference>
<keyword evidence="1" id="KW-0346">Stress response</keyword>
<proteinExistence type="inferred from homology"/>
<keyword evidence="6" id="KW-1185">Reference proteome</keyword>
<dbReference type="CDD" id="cd06470">
    <property type="entry name" value="ACD_IbpA-B_like"/>
    <property type="match status" value="1"/>
</dbReference>
<evidence type="ECO:0000313" key="6">
    <source>
        <dbReference type="Proteomes" id="UP000327424"/>
    </source>
</evidence>
<dbReference type="InterPro" id="IPR002068">
    <property type="entry name" value="A-crystallin/Hsp20_dom"/>
</dbReference>